<organism evidence="1 2">
    <name type="scientific">Linderina pennispora</name>
    <dbReference type="NCBI Taxonomy" id="61395"/>
    <lineage>
        <taxon>Eukaryota</taxon>
        <taxon>Fungi</taxon>
        <taxon>Fungi incertae sedis</taxon>
        <taxon>Zoopagomycota</taxon>
        <taxon>Kickxellomycotina</taxon>
        <taxon>Kickxellomycetes</taxon>
        <taxon>Kickxellales</taxon>
        <taxon>Kickxellaceae</taxon>
        <taxon>Linderina</taxon>
    </lineage>
</organism>
<dbReference type="RefSeq" id="XP_040741742.1">
    <property type="nucleotide sequence ID" value="XM_040891599.1"/>
</dbReference>
<gene>
    <name evidence="1" type="ORF">DL89DRAFT_38273</name>
</gene>
<evidence type="ECO:0000313" key="1">
    <source>
        <dbReference type="EMBL" id="ORX67896.1"/>
    </source>
</evidence>
<protein>
    <submittedName>
        <fullName evidence="1">Uncharacterized protein</fullName>
    </submittedName>
</protein>
<name>A0A1Y1W3N5_9FUNG</name>
<sequence length="75" mass="8619">MVPPPSTMAFFFCLRAQHQARLFFMRFTAAATSPFLPNMVQDATHSFSYMDRRANGNHPAAPGKLQKDNVWRFLQ</sequence>
<dbReference type="Proteomes" id="UP000193922">
    <property type="component" value="Unassembled WGS sequence"/>
</dbReference>
<comment type="caution">
    <text evidence="1">The sequence shown here is derived from an EMBL/GenBank/DDBJ whole genome shotgun (WGS) entry which is preliminary data.</text>
</comment>
<dbReference type="AlphaFoldDB" id="A0A1Y1W3N5"/>
<reference evidence="1 2" key="1">
    <citation type="submission" date="2016-07" db="EMBL/GenBank/DDBJ databases">
        <title>Pervasive Adenine N6-methylation of Active Genes in Fungi.</title>
        <authorList>
            <consortium name="DOE Joint Genome Institute"/>
            <person name="Mondo S.J."/>
            <person name="Dannebaum R.O."/>
            <person name="Kuo R.C."/>
            <person name="Labutti K."/>
            <person name="Haridas S."/>
            <person name="Kuo A."/>
            <person name="Salamov A."/>
            <person name="Ahrendt S.R."/>
            <person name="Lipzen A."/>
            <person name="Sullivan W."/>
            <person name="Andreopoulos W.B."/>
            <person name="Clum A."/>
            <person name="Lindquist E."/>
            <person name="Daum C."/>
            <person name="Ramamoorthy G.K."/>
            <person name="Gryganskyi A."/>
            <person name="Culley D."/>
            <person name="Magnuson J.K."/>
            <person name="James T.Y."/>
            <person name="O'Malley M.A."/>
            <person name="Stajich J.E."/>
            <person name="Spatafora J.W."/>
            <person name="Visel A."/>
            <person name="Grigoriev I.V."/>
        </authorList>
    </citation>
    <scope>NUCLEOTIDE SEQUENCE [LARGE SCALE GENOMIC DNA]</scope>
    <source>
        <strain evidence="1 2">ATCC 12442</strain>
    </source>
</reference>
<dbReference type="EMBL" id="MCFD01000011">
    <property type="protein sequence ID" value="ORX67896.1"/>
    <property type="molecule type" value="Genomic_DNA"/>
</dbReference>
<dbReference type="GeneID" id="63808247"/>
<accession>A0A1Y1W3N5</accession>
<evidence type="ECO:0000313" key="2">
    <source>
        <dbReference type="Proteomes" id="UP000193922"/>
    </source>
</evidence>
<proteinExistence type="predicted"/>
<keyword evidence="2" id="KW-1185">Reference proteome</keyword>